<accession>A0A6G0U2D7</accession>
<evidence type="ECO:0000313" key="3">
    <source>
        <dbReference type="Proteomes" id="UP000475862"/>
    </source>
</evidence>
<evidence type="ECO:0000259" key="1">
    <source>
        <dbReference type="Pfam" id="PF10551"/>
    </source>
</evidence>
<dbReference type="OrthoDB" id="6611217at2759"/>
<comment type="caution">
    <text evidence="2">The sequence shown here is derived from an EMBL/GenBank/DDBJ whole genome shotgun (WGS) entry which is preliminary data.</text>
</comment>
<dbReference type="InterPro" id="IPR018289">
    <property type="entry name" value="MULE_transposase_dom"/>
</dbReference>
<organism evidence="2 3">
    <name type="scientific">Aphis glycines</name>
    <name type="common">Soybean aphid</name>
    <dbReference type="NCBI Taxonomy" id="307491"/>
    <lineage>
        <taxon>Eukaryota</taxon>
        <taxon>Metazoa</taxon>
        <taxon>Ecdysozoa</taxon>
        <taxon>Arthropoda</taxon>
        <taxon>Hexapoda</taxon>
        <taxon>Insecta</taxon>
        <taxon>Pterygota</taxon>
        <taxon>Neoptera</taxon>
        <taxon>Paraneoptera</taxon>
        <taxon>Hemiptera</taxon>
        <taxon>Sternorrhyncha</taxon>
        <taxon>Aphidomorpha</taxon>
        <taxon>Aphidoidea</taxon>
        <taxon>Aphididae</taxon>
        <taxon>Aphidini</taxon>
        <taxon>Aphis</taxon>
        <taxon>Aphis</taxon>
    </lineage>
</organism>
<dbReference type="Proteomes" id="UP000475862">
    <property type="component" value="Unassembled WGS sequence"/>
</dbReference>
<feature type="domain" description="MULE transposase" evidence="1">
    <location>
        <begin position="116"/>
        <end position="183"/>
    </location>
</feature>
<keyword evidence="3" id="KW-1185">Reference proteome</keyword>
<gene>
    <name evidence="2" type="ORF">AGLY_003313</name>
</gene>
<protein>
    <recommendedName>
        <fullName evidence="1">MULE transposase domain-containing protein</fullName>
    </recommendedName>
</protein>
<proteinExistence type="predicted"/>
<sequence length="246" mass="28883">MVWESLNLNHNHDPDEENKLEHQIISNGLKTQDVKYIKHNMLQARASVRPKLPKNRQEEHDILQTMDVKTFDGKQFLQTNDVEKGVLLFSTEDNLKFLSKSSTIYIDGTFSFVHNFFTIFTLLNDKNQESYINIFQIINNYCLTFNNHFEIKKVNVDFEVAIHNAIHEVRPLSGIRGCRFHLGQSWYRTIQKLGLSMEYEQKTEIVGNCFSFELAEIQPNNDKVRKCMDYLVENYIDNNSLFPPLI</sequence>
<evidence type="ECO:0000313" key="2">
    <source>
        <dbReference type="EMBL" id="KAE9542452.1"/>
    </source>
</evidence>
<dbReference type="Pfam" id="PF10551">
    <property type="entry name" value="MULE"/>
    <property type="match status" value="1"/>
</dbReference>
<name>A0A6G0U2D7_APHGL</name>
<reference evidence="2 3" key="1">
    <citation type="submission" date="2019-08" db="EMBL/GenBank/DDBJ databases">
        <title>The genome of the soybean aphid Biotype 1, its phylome, world population structure and adaptation to the North American continent.</title>
        <authorList>
            <person name="Giordano R."/>
            <person name="Donthu R.K."/>
            <person name="Hernandez A.G."/>
            <person name="Wright C.L."/>
            <person name="Zimin A.V."/>
        </authorList>
    </citation>
    <scope>NUCLEOTIDE SEQUENCE [LARGE SCALE GENOMIC DNA]</scope>
    <source>
        <tissue evidence="2">Whole aphids</tissue>
    </source>
</reference>
<dbReference type="AlphaFoldDB" id="A0A6G0U2D7"/>
<dbReference type="EMBL" id="VYZN01000010">
    <property type="protein sequence ID" value="KAE9542452.1"/>
    <property type="molecule type" value="Genomic_DNA"/>
</dbReference>